<dbReference type="InterPro" id="IPR006311">
    <property type="entry name" value="TAT_signal"/>
</dbReference>
<name>A0ABV7L5S9_9PROT</name>
<evidence type="ECO:0000313" key="2">
    <source>
        <dbReference type="EMBL" id="MFC3229794.1"/>
    </source>
</evidence>
<dbReference type="RefSeq" id="WP_379904332.1">
    <property type="nucleotide sequence ID" value="NZ_JBHRTR010000034.1"/>
</dbReference>
<sequence length="612" mass="65521">MGKASHGCACCGTDLGNLFAANKHVRQRSSSGPAAAPVRPSAPGTLGRRDFLKGTVATAASGTFLPSVAQADTQRAKVFTGGTILTVDADFSEAEALAIRGNRIIAVGTDEAVRAAAGSNAEIIDLYGMTMLPGFVDAHTHVVSGSVLASLTDYVGIQRFRSTQEVLDHIAAVAAKARPGDYLAFRNYDPSLQTGPDAIGFAELDPIAPHNPVFVLNASGHLGYANRQAFSYAKVPEDVPDPPGAEFVRDLEGRLTGVMKNNTAWLQVFGPSPMVSSVNPADAIVSVAASWSRVGLTTASELSLGSFSHSPADIGFLEDANRSGRLNLRVRTYPFYTLGTEVWDKAGVTQGMGNDKIRVAGFKLIADGSNQGYTGLQREPYLGTDSRGLAYTSREELTRLVMDRASKGWGLAIHGNGDAAIDNILDALEQAHASGIDIAALRPRIEHCSILHDGQIKRIKALGANPSFLIGHVYYWGAAFRDDIFGTQKAWLLDRCGSCERVGVPYSLHSDFFVLDPDPLLQVGIAVTRNTFFEPDYVLNPDERASVENAIRGVTSEAAWQLFSDHEVGSLEVGKLADMVILEADPRTVAPSAIKNIRVMQTWFDGRQVYAA</sequence>
<comment type="caution">
    <text evidence="2">The sequence shown here is derived from an EMBL/GenBank/DDBJ whole genome shotgun (WGS) entry which is preliminary data.</text>
</comment>
<evidence type="ECO:0000259" key="1">
    <source>
        <dbReference type="Pfam" id="PF07969"/>
    </source>
</evidence>
<gene>
    <name evidence="2" type="ORF">ACFOGJ_21270</name>
</gene>
<dbReference type="Gene3D" id="2.30.40.10">
    <property type="entry name" value="Urease, subunit C, domain 1"/>
    <property type="match status" value="1"/>
</dbReference>
<dbReference type="SUPFAM" id="SSF51556">
    <property type="entry name" value="Metallo-dependent hydrolases"/>
    <property type="match status" value="1"/>
</dbReference>
<dbReference type="PANTHER" id="PTHR22642">
    <property type="entry name" value="IMIDAZOLONEPROPIONASE"/>
    <property type="match status" value="1"/>
</dbReference>
<dbReference type="Gene3D" id="3.20.20.140">
    <property type="entry name" value="Metal-dependent hydrolases"/>
    <property type="match status" value="1"/>
</dbReference>
<dbReference type="InterPro" id="IPR011059">
    <property type="entry name" value="Metal-dep_hydrolase_composite"/>
</dbReference>
<evidence type="ECO:0000313" key="3">
    <source>
        <dbReference type="Proteomes" id="UP001595528"/>
    </source>
</evidence>
<dbReference type="InterPro" id="IPR032466">
    <property type="entry name" value="Metal_Hydrolase"/>
</dbReference>
<dbReference type="CDD" id="cd01300">
    <property type="entry name" value="YtcJ_like"/>
    <property type="match status" value="1"/>
</dbReference>
<dbReference type="PANTHER" id="PTHR22642:SF2">
    <property type="entry name" value="PROTEIN LONG AFTER FAR-RED 3"/>
    <property type="match status" value="1"/>
</dbReference>
<dbReference type="EC" id="3.5.-.-" evidence="2"/>
<protein>
    <submittedName>
        <fullName evidence="2">Amidohydrolase</fullName>
        <ecNumber evidence="2">3.5.-.-</ecNumber>
    </submittedName>
</protein>
<dbReference type="SUPFAM" id="SSF51338">
    <property type="entry name" value="Composite domain of metallo-dependent hydrolases"/>
    <property type="match status" value="1"/>
</dbReference>
<feature type="domain" description="Amidohydrolase 3" evidence="1">
    <location>
        <begin position="122"/>
        <end position="610"/>
    </location>
</feature>
<proteinExistence type="predicted"/>
<dbReference type="Proteomes" id="UP001595528">
    <property type="component" value="Unassembled WGS sequence"/>
</dbReference>
<dbReference type="PROSITE" id="PS51318">
    <property type="entry name" value="TAT"/>
    <property type="match status" value="1"/>
</dbReference>
<dbReference type="InterPro" id="IPR033932">
    <property type="entry name" value="YtcJ-like"/>
</dbReference>
<accession>A0ABV7L5S9</accession>
<dbReference type="Gene3D" id="3.10.310.70">
    <property type="match status" value="1"/>
</dbReference>
<reference evidence="3" key="1">
    <citation type="journal article" date="2019" name="Int. J. Syst. Evol. Microbiol.">
        <title>The Global Catalogue of Microorganisms (GCM) 10K type strain sequencing project: providing services to taxonomists for standard genome sequencing and annotation.</title>
        <authorList>
            <consortium name="The Broad Institute Genomics Platform"/>
            <consortium name="The Broad Institute Genome Sequencing Center for Infectious Disease"/>
            <person name="Wu L."/>
            <person name="Ma J."/>
        </authorList>
    </citation>
    <scope>NUCLEOTIDE SEQUENCE [LARGE SCALE GENOMIC DNA]</scope>
    <source>
        <strain evidence="3">KCTC 42964</strain>
    </source>
</reference>
<dbReference type="InterPro" id="IPR013108">
    <property type="entry name" value="Amidohydro_3"/>
</dbReference>
<dbReference type="EMBL" id="JBHRTR010000034">
    <property type="protein sequence ID" value="MFC3229794.1"/>
    <property type="molecule type" value="Genomic_DNA"/>
</dbReference>
<organism evidence="2 3">
    <name type="scientific">Marinibaculum pumilum</name>
    <dbReference type="NCBI Taxonomy" id="1766165"/>
    <lineage>
        <taxon>Bacteria</taxon>
        <taxon>Pseudomonadati</taxon>
        <taxon>Pseudomonadota</taxon>
        <taxon>Alphaproteobacteria</taxon>
        <taxon>Rhodospirillales</taxon>
        <taxon>Rhodospirillaceae</taxon>
        <taxon>Marinibaculum</taxon>
    </lineage>
</organism>
<dbReference type="Pfam" id="PF07969">
    <property type="entry name" value="Amidohydro_3"/>
    <property type="match status" value="1"/>
</dbReference>
<dbReference type="GO" id="GO:0016787">
    <property type="term" value="F:hydrolase activity"/>
    <property type="evidence" value="ECO:0007669"/>
    <property type="project" value="UniProtKB-KW"/>
</dbReference>
<keyword evidence="3" id="KW-1185">Reference proteome</keyword>
<keyword evidence="2" id="KW-0378">Hydrolase</keyword>